<name>U2LSJ2_9FIRM</name>
<evidence type="ECO:0000313" key="2">
    <source>
        <dbReference type="Proteomes" id="UP000016662"/>
    </source>
</evidence>
<reference evidence="1 2" key="1">
    <citation type="submission" date="2013-07" db="EMBL/GenBank/DDBJ databases">
        <authorList>
            <person name="Weinstock G."/>
            <person name="Sodergren E."/>
            <person name="Wylie T."/>
            <person name="Fulton L."/>
            <person name="Fulton R."/>
            <person name="Fronick C."/>
            <person name="O'Laughlin M."/>
            <person name="Godfrey J."/>
            <person name="Miner T."/>
            <person name="Herter B."/>
            <person name="Appelbaum E."/>
            <person name="Cordes M."/>
            <person name="Lek S."/>
            <person name="Wollam A."/>
            <person name="Pepin K.H."/>
            <person name="Palsikar V.B."/>
            <person name="Mitreva M."/>
            <person name="Wilson R.K."/>
        </authorList>
    </citation>
    <scope>NUCLEOTIDE SEQUENCE [LARGE SCALE GENOMIC DNA]</scope>
    <source>
        <strain evidence="1 2">ATCC 27760</strain>
    </source>
</reference>
<dbReference type="EMBL" id="AWVF01000295">
    <property type="protein sequence ID" value="ERJ92439.1"/>
    <property type="molecule type" value="Genomic_DNA"/>
</dbReference>
<dbReference type="Proteomes" id="UP000016662">
    <property type="component" value="Unassembled WGS sequence"/>
</dbReference>
<proteinExistence type="predicted"/>
<gene>
    <name evidence="1" type="ORF">RUMCAL_02419</name>
</gene>
<evidence type="ECO:0000313" key="1">
    <source>
        <dbReference type="EMBL" id="ERJ92439.1"/>
    </source>
</evidence>
<organism evidence="1 2">
    <name type="scientific">Ruminococcus callidus ATCC 27760</name>
    <dbReference type="NCBI Taxonomy" id="411473"/>
    <lineage>
        <taxon>Bacteria</taxon>
        <taxon>Bacillati</taxon>
        <taxon>Bacillota</taxon>
        <taxon>Clostridia</taxon>
        <taxon>Eubacteriales</taxon>
        <taxon>Oscillospiraceae</taxon>
        <taxon>Ruminococcus</taxon>
    </lineage>
</organism>
<dbReference type="AlphaFoldDB" id="U2LSJ2"/>
<dbReference type="STRING" id="411473.RUMCAL_02419"/>
<comment type="caution">
    <text evidence="1">The sequence shown here is derived from an EMBL/GenBank/DDBJ whole genome shotgun (WGS) entry which is preliminary data.</text>
</comment>
<keyword evidence="2" id="KW-1185">Reference proteome</keyword>
<dbReference type="HOGENOM" id="CLU_2131701_0_0_9"/>
<sequence length="113" mass="13140">MLSKQTQTINICSLLYHSLPEKSIRNPADFAEVFGFFTVFLFFREKHRIKLVRKMRRQISGQYDEKSARRLRAKPSGGLYAVLPEFTKSFSIPSGMKWLKQISACKPFTDLSF</sequence>
<accession>U2LSJ2</accession>
<protein>
    <submittedName>
        <fullName evidence="1">Uncharacterized protein</fullName>
    </submittedName>
</protein>